<dbReference type="SUPFAM" id="SSF54862">
    <property type="entry name" value="4Fe-4S ferredoxins"/>
    <property type="match status" value="1"/>
</dbReference>
<dbReference type="GO" id="GO:0052693">
    <property type="term" value="F:epoxyqueuosine reductase activity"/>
    <property type="evidence" value="ECO:0007669"/>
    <property type="project" value="TreeGrafter"/>
</dbReference>
<keyword evidence="8" id="KW-0411">Iron-sulfur</keyword>
<dbReference type="PANTHER" id="PTHR30002">
    <property type="entry name" value="EPOXYQUEUOSINE REDUCTASE"/>
    <property type="match status" value="1"/>
</dbReference>
<dbReference type="Pfam" id="PF13484">
    <property type="entry name" value="Fer4_16"/>
    <property type="match status" value="1"/>
</dbReference>
<dbReference type="EMBL" id="FNOU01000004">
    <property type="protein sequence ID" value="SDX62419.1"/>
    <property type="molecule type" value="Genomic_DNA"/>
</dbReference>
<dbReference type="InterPro" id="IPR017900">
    <property type="entry name" value="4Fe4S_Fe_S_CS"/>
</dbReference>
<reference evidence="11" key="1">
    <citation type="submission" date="2016-10" db="EMBL/GenBank/DDBJ databases">
        <authorList>
            <person name="Varghese N."/>
            <person name="Submissions S."/>
        </authorList>
    </citation>
    <scope>NUCLEOTIDE SEQUENCE [LARGE SCALE GENOMIC DNA]</scope>
    <source>
        <strain evidence="11">VPI 5359</strain>
    </source>
</reference>
<protein>
    <submittedName>
        <fullName evidence="10">Epoxyqueuosine reductase</fullName>
    </submittedName>
</protein>
<keyword evidence="11" id="KW-1185">Reference proteome</keyword>
<evidence type="ECO:0000256" key="3">
    <source>
        <dbReference type="ARBA" id="ARBA00022694"/>
    </source>
</evidence>
<dbReference type="InterPro" id="IPR013542">
    <property type="entry name" value="QueG_DUF1730"/>
</dbReference>
<dbReference type="PROSITE" id="PS51379">
    <property type="entry name" value="4FE4S_FER_2"/>
    <property type="match status" value="1"/>
</dbReference>
<keyword evidence="6" id="KW-0560">Oxidoreductase</keyword>
<keyword evidence="2" id="KW-0963">Cytoplasm</keyword>
<dbReference type="STRING" id="1528.SAMN04488579_104121"/>
<keyword evidence="1" id="KW-0004">4Fe-4S</keyword>
<dbReference type="NCBIfam" id="TIGR00276">
    <property type="entry name" value="tRNA epoxyqueuosine(34) reductase QueG"/>
    <property type="match status" value="1"/>
</dbReference>
<sequence>MPRLKMARAMLEEAEVRRVAASLGIPIIGFTEATPLLEIKPHLEARQTTNGPTPFVGVPPDKRVDYRQAYGDAAAVIVIGLPYTLKMSPPKNTQGKGRLSAFCRGEDYHLRLSRKMEALMAALKVKHPQLDYRLFVDNGKLVDRGSAWRAGLGFYGKNNTLIHPQYGSGFFIGQILVSTPIAFVPAIPLKSLCGSCRRCLDACPHGALESGFSLDASRCISYLTQKKKLSEVEAQRVQYFVYGCDLCQLACPYNAHLPEECWEDGPMDAAWPELKALSKMDEATFDAVFTGSALHWRGCQTLVRNSKLLLKFLEKEC</sequence>
<dbReference type="GO" id="GO:0046872">
    <property type="term" value="F:metal ion binding"/>
    <property type="evidence" value="ECO:0007669"/>
    <property type="project" value="UniProtKB-KW"/>
</dbReference>
<gene>
    <name evidence="10" type="ORF">SAMN04488579_104121</name>
</gene>
<dbReference type="GO" id="GO:0008616">
    <property type="term" value="P:tRNA queuosine(34) biosynthetic process"/>
    <property type="evidence" value="ECO:0007669"/>
    <property type="project" value="UniProtKB-KW"/>
</dbReference>
<dbReference type="InterPro" id="IPR004453">
    <property type="entry name" value="QueG"/>
</dbReference>
<evidence type="ECO:0000256" key="7">
    <source>
        <dbReference type="ARBA" id="ARBA00023004"/>
    </source>
</evidence>
<feature type="domain" description="4Fe-4S ferredoxin-type" evidence="9">
    <location>
        <begin position="183"/>
        <end position="213"/>
    </location>
</feature>
<accession>A0A1H3D9R2</accession>
<evidence type="ECO:0000256" key="4">
    <source>
        <dbReference type="ARBA" id="ARBA00022723"/>
    </source>
</evidence>
<evidence type="ECO:0000256" key="5">
    <source>
        <dbReference type="ARBA" id="ARBA00022785"/>
    </source>
</evidence>
<dbReference type="PANTHER" id="PTHR30002:SF4">
    <property type="entry name" value="EPOXYQUEUOSINE REDUCTASE"/>
    <property type="match status" value="1"/>
</dbReference>
<dbReference type="Proteomes" id="UP000199652">
    <property type="component" value="Unassembled WGS sequence"/>
</dbReference>
<evidence type="ECO:0000259" key="9">
    <source>
        <dbReference type="PROSITE" id="PS51379"/>
    </source>
</evidence>
<keyword evidence="5" id="KW-0671">Queuosine biosynthesis</keyword>
<dbReference type="Gene3D" id="3.30.70.20">
    <property type="match status" value="1"/>
</dbReference>
<dbReference type="PROSITE" id="PS00198">
    <property type="entry name" value="4FE4S_FER_1"/>
    <property type="match status" value="1"/>
</dbReference>
<evidence type="ECO:0000256" key="1">
    <source>
        <dbReference type="ARBA" id="ARBA00022485"/>
    </source>
</evidence>
<evidence type="ECO:0000256" key="2">
    <source>
        <dbReference type="ARBA" id="ARBA00022490"/>
    </source>
</evidence>
<dbReference type="RefSeq" id="WP_176770822.1">
    <property type="nucleotide sequence ID" value="NZ_FNOU01000004.1"/>
</dbReference>
<name>A0A1H3D9R2_EUBBA</name>
<evidence type="ECO:0000256" key="6">
    <source>
        <dbReference type="ARBA" id="ARBA00023002"/>
    </source>
</evidence>
<dbReference type="Pfam" id="PF08331">
    <property type="entry name" value="QueG_DUF1730"/>
    <property type="match status" value="1"/>
</dbReference>
<organism evidence="10 11">
    <name type="scientific">Eubacterium barkeri</name>
    <name type="common">Clostridium barkeri</name>
    <dbReference type="NCBI Taxonomy" id="1528"/>
    <lineage>
        <taxon>Bacteria</taxon>
        <taxon>Bacillati</taxon>
        <taxon>Bacillota</taxon>
        <taxon>Clostridia</taxon>
        <taxon>Eubacteriales</taxon>
        <taxon>Eubacteriaceae</taxon>
        <taxon>Eubacterium</taxon>
    </lineage>
</organism>
<proteinExistence type="predicted"/>
<evidence type="ECO:0000256" key="8">
    <source>
        <dbReference type="ARBA" id="ARBA00023014"/>
    </source>
</evidence>
<keyword evidence="7" id="KW-0408">Iron</keyword>
<evidence type="ECO:0000313" key="11">
    <source>
        <dbReference type="Proteomes" id="UP000199652"/>
    </source>
</evidence>
<dbReference type="InterPro" id="IPR017896">
    <property type="entry name" value="4Fe4S_Fe-S-bd"/>
</dbReference>
<keyword evidence="4" id="KW-0479">Metal-binding</keyword>
<dbReference type="GO" id="GO:0051539">
    <property type="term" value="F:4 iron, 4 sulfur cluster binding"/>
    <property type="evidence" value="ECO:0007669"/>
    <property type="project" value="UniProtKB-KW"/>
</dbReference>
<evidence type="ECO:0000313" key="10">
    <source>
        <dbReference type="EMBL" id="SDX62419.1"/>
    </source>
</evidence>
<keyword evidence="3" id="KW-0819">tRNA processing</keyword>
<dbReference type="AlphaFoldDB" id="A0A1H3D9R2"/>